<dbReference type="GO" id="GO:0006338">
    <property type="term" value="P:chromatin remodeling"/>
    <property type="evidence" value="ECO:0007669"/>
    <property type="project" value="InterPro"/>
</dbReference>
<dbReference type="PANTHER" id="PTHR31200">
    <property type="entry name" value="INO80 COMPLEX SUBUNIT C"/>
    <property type="match status" value="1"/>
</dbReference>
<comment type="subcellular location">
    <subcellularLocation>
        <location evidence="1">Nucleus</location>
    </subcellularLocation>
</comment>
<evidence type="ECO:0000313" key="7">
    <source>
        <dbReference type="EMBL" id="PVD30570.1"/>
    </source>
</evidence>
<sequence length="197" mass="21354">MASTRKSSRVRTVSGFSPAKRKRPESPSFPLPAPVALSITVEKDVSAAVESVSNQETLTVPGGNTECIAEDTPVEKVSAAIFKDPNFVHSSIGAAGSKRTRVWKNLKQIVATERSLPWQCSDVTYSLIDAPPSFKPARKYSDLSGLSAKYTDPQTKIRFADAEEFSRVRMLPSDLVTGYFGLEKGIGSCALSLKELI</sequence>
<evidence type="ECO:0000256" key="2">
    <source>
        <dbReference type="ARBA" id="ARBA00023015"/>
    </source>
</evidence>
<feature type="domain" description="Vps72/YL1 C-terminal" evidence="6">
    <location>
        <begin position="139"/>
        <end position="168"/>
    </location>
</feature>
<dbReference type="InterPro" id="IPR013272">
    <property type="entry name" value="Vps72/YL1_C"/>
</dbReference>
<dbReference type="SMART" id="SM00993">
    <property type="entry name" value="YL1_C"/>
    <property type="match status" value="1"/>
</dbReference>
<keyword evidence="2" id="KW-0805">Transcription regulation</keyword>
<dbReference type="OrthoDB" id="49520at2759"/>
<dbReference type="EMBL" id="PZQS01000005">
    <property type="protein sequence ID" value="PVD30570.1"/>
    <property type="molecule type" value="Genomic_DNA"/>
</dbReference>
<evidence type="ECO:0000256" key="5">
    <source>
        <dbReference type="SAM" id="MobiDB-lite"/>
    </source>
</evidence>
<keyword evidence="8" id="KW-1185">Reference proteome</keyword>
<proteinExistence type="predicted"/>
<evidence type="ECO:0000313" key="8">
    <source>
        <dbReference type="Proteomes" id="UP000245119"/>
    </source>
</evidence>
<dbReference type="Pfam" id="PF08265">
    <property type="entry name" value="YL1_C"/>
    <property type="match status" value="1"/>
</dbReference>
<dbReference type="Proteomes" id="UP000245119">
    <property type="component" value="Linkage Group LG5"/>
</dbReference>
<name>A0A2T7PAX1_POMCA</name>
<evidence type="ECO:0000259" key="6">
    <source>
        <dbReference type="SMART" id="SM00993"/>
    </source>
</evidence>
<evidence type="ECO:0000256" key="3">
    <source>
        <dbReference type="ARBA" id="ARBA00023163"/>
    </source>
</evidence>
<dbReference type="AlphaFoldDB" id="A0A2T7PAX1"/>
<protein>
    <recommendedName>
        <fullName evidence="6">Vps72/YL1 C-terminal domain-containing protein</fullName>
    </recommendedName>
</protein>
<dbReference type="InterPro" id="IPR029525">
    <property type="entry name" value="INO80C/Ies6"/>
</dbReference>
<dbReference type="GO" id="GO:0031011">
    <property type="term" value="C:Ino80 complex"/>
    <property type="evidence" value="ECO:0007669"/>
    <property type="project" value="InterPro"/>
</dbReference>
<dbReference type="PANTHER" id="PTHR31200:SF1">
    <property type="entry name" value="INO80 COMPLEX SUBUNIT C"/>
    <property type="match status" value="1"/>
</dbReference>
<comment type="caution">
    <text evidence="7">The sequence shown here is derived from an EMBL/GenBank/DDBJ whole genome shotgun (WGS) entry which is preliminary data.</text>
</comment>
<feature type="compositionally biased region" description="Low complexity" evidence="5">
    <location>
        <begin position="1"/>
        <end position="14"/>
    </location>
</feature>
<evidence type="ECO:0000256" key="4">
    <source>
        <dbReference type="ARBA" id="ARBA00023242"/>
    </source>
</evidence>
<dbReference type="STRING" id="400727.A0A2T7PAX1"/>
<evidence type="ECO:0000256" key="1">
    <source>
        <dbReference type="ARBA" id="ARBA00004123"/>
    </source>
</evidence>
<accession>A0A2T7PAX1</accession>
<reference evidence="7 8" key="1">
    <citation type="submission" date="2018-04" db="EMBL/GenBank/DDBJ databases">
        <title>The genome of golden apple snail Pomacea canaliculata provides insight into stress tolerance and invasive adaptation.</title>
        <authorList>
            <person name="Liu C."/>
            <person name="Liu B."/>
            <person name="Ren Y."/>
            <person name="Zhang Y."/>
            <person name="Wang H."/>
            <person name="Li S."/>
            <person name="Jiang F."/>
            <person name="Yin L."/>
            <person name="Zhang G."/>
            <person name="Qian W."/>
            <person name="Fan W."/>
        </authorList>
    </citation>
    <scope>NUCLEOTIDE SEQUENCE [LARGE SCALE GENOMIC DNA]</scope>
    <source>
        <strain evidence="7">SZHN2017</strain>
        <tissue evidence="7">Muscle</tissue>
    </source>
</reference>
<gene>
    <name evidence="7" type="ORF">C0Q70_09838</name>
</gene>
<organism evidence="7 8">
    <name type="scientific">Pomacea canaliculata</name>
    <name type="common">Golden apple snail</name>
    <dbReference type="NCBI Taxonomy" id="400727"/>
    <lineage>
        <taxon>Eukaryota</taxon>
        <taxon>Metazoa</taxon>
        <taxon>Spiralia</taxon>
        <taxon>Lophotrochozoa</taxon>
        <taxon>Mollusca</taxon>
        <taxon>Gastropoda</taxon>
        <taxon>Caenogastropoda</taxon>
        <taxon>Architaenioglossa</taxon>
        <taxon>Ampullarioidea</taxon>
        <taxon>Ampullariidae</taxon>
        <taxon>Pomacea</taxon>
    </lineage>
</organism>
<feature type="region of interest" description="Disordered" evidence="5">
    <location>
        <begin position="1"/>
        <end position="30"/>
    </location>
</feature>
<keyword evidence="3" id="KW-0804">Transcription</keyword>
<keyword evidence="4" id="KW-0539">Nucleus</keyword>